<dbReference type="Proteomes" id="UP000294547">
    <property type="component" value="Unassembled WGS sequence"/>
</dbReference>
<evidence type="ECO:0000256" key="6">
    <source>
        <dbReference type="SAM" id="Phobius"/>
    </source>
</evidence>
<keyword evidence="8" id="KW-1185">Reference proteome</keyword>
<comment type="subcellular location">
    <subcellularLocation>
        <location evidence="1">Cell membrane</location>
        <topology evidence="1">Multi-pass membrane protein</topology>
    </subcellularLocation>
</comment>
<dbReference type="GO" id="GO:0022857">
    <property type="term" value="F:transmembrane transporter activity"/>
    <property type="evidence" value="ECO:0007669"/>
    <property type="project" value="InterPro"/>
</dbReference>
<dbReference type="EMBL" id="SNXY01000007">
    <property type="protein sequence ID" value="TDP85030.1"/>
    <property type="molecule type" value="Genomic_DNA"/>
</dbReference>
<protein>
    <submittedName>
        <fullName evidence="7">Ribose transport system permease protein</fullName>
    </submittedName>
</protein>
<organism evidence="7 8">
    <name type="scientific">Oharaeibacter diazotrophicus</name>
    <dbReference type="NCBI Taxonomy" id="1920512"/>
    <lineage>
        <taxon>Bacteria</taxon>
        <taxon>Pseudomonadati</taxon>
        <taxon>Pseudomonadota</taxon>
        <taxon>Alphaproteobacteria</taxon>
        <taxon>Hyphomicrobiales</taxon>
        <taxon>Pleomorphomonadaceae</taxon>
        <taxon>Oharaeibacter</taxon>
    </lineage>
</organism>
<feature type="transmembrane region" description="Helical" evidence="6">
    <location>
        <begin position="50"/>
        <end position="70"/>
    </location>
</feature>
<feature type="transmembrane region" description="Helical" evidence="6">
    <location>
        <begin position="120"/>
        <end position="143"/>
    </location>
</feature>
<dbReference type="AlphaFoldDB" id="A0A4R6RFJ4"/>
<evidence type="ECO:0000256" key="5">
    <source>
        <dbReference type="ARBA" id="ARBA00023136"/>
    </source>
</evidence>
<dbReference type="PANTHER" id="PTHR32196:SF72">
    <property type="entry name" value="RIBOSE IMPORT PERMEASE PROTEIN RBSC"/>
    <property type="match status" value="1"/>
</dbReference>
<evidence type="ECO:0000313" key="8">
    <source>
        <dbReference type="Proteomes" id="UP000294547"/>
    </source>
</evidence>
<proteinExistence type="predicted"/>
<accession>A0A4R6RFJ4</accession>
<name>A0A4R6RFJ4_9HYPH</name>
<dbReference type="Pfam" id="PF02653">
    <property type="entry name" value="BPD_transp_2"/>
    <property type="match status" value="1"/>
</dbReference>
<feature type="transmembrane region" description="Helical" evidence="6">
    <location>
        <begin position="90"/>
        <end position="113"/>
    </location>
</feature>
<dbReference type="CDD" id="cd06579">
    <property type="entry name" value="TM_PBP1_transp_AraH_like"/>
    <property type="match status" value="1"/>
</dbReference>
<evidence type="ECO:0000256" key="1">
    <source>
        <dbReference type="ARBA" id="ARBA00004651"/>
    </source>
</evidence>
<feature type="transmembrane region" description="Helical" evidence="6">
    <location>
        <begin position="20"/>
        <end position="38"/>
    </location>
</feature>
<evidence type="ECO:0000256" key="4">
    <source>
        <dbReference type="ARBA" id="ARBA00022989"/>
    </source>
</evidence>
<dbReference type="RefSeq" id="WP_126540911.1">
    <property type="nucleotide sequence ID" value="NZ_BSPM01000004.1"/>
</dbReference>
<feature type="transmembrane region" description="Helical" evidence="6">
    <location>
        <begin position="163"/>
        <end position="188"/>
    </location>
</feature>
<dbReference type="OrthoDB" id="9808136at2"/>
<keyword evidence="5 6" id="KW-0472">Membrane</keyword>
<keyword evidence="2" id="KW-1003">Cell membrane</keyword>
<sequence>MTDVTPAAAASFRPPRLAFGRWWLPIALAAVFAAFALARPEMAEAGNLATVLRSFSLMALMILGLTWVVAAGKIDVSFMQIAALANMTVATLVAGGAGWGVAAAAGLAVGLGVGLLNGVLVAVAGLSPLITTIATGGICGSIAAALGKGTSVRIDDPGPLGAFLAAGVGPIPAVAIAVVALYALAWWVQERLTFGHYVYAVEQNEEAVRETGIPVGAVVTMLYAASGVCAGLAGVLLVASLSSGQPMIGASYFIDGLTAVLLGAMMLRIGQPNVIGTATAALLLAVLVSGGAMLGWPDWQREIIKGAILLAGVVWAVRLRRRAAAAMSRGGRPS</sequence>
<keyword evidence="4 6" id="KW-1133">Transmembrane helix</keyword>
<feature type="transmembrane region" description="Helical" evidence="6">
    <location>
        <begin position="215"/>
        <end position="241"/>
    </location>
</feature>
<evidence type="ECO:0000256" key="3">
    <source>
        <dbReference type="ARBA" id="ARBA00022692"/>
    </source>
</evidence>
<keyword evidence="3 6" id="KW-0812">Transmembrane</keyword>
<dbReference type="InterPro" id="IPR001851">
    <property type="entry name" value="ABC_transp_permease"/>
</dbReference>
<dbReference type="PANTHER" id="PTHR32196">
    <property type="entry name" value="ABC TRANSPORTER PERMEASE PROTEIN YPHD-RELATED-RELATED"/>
    <property type="match status" value="1"/>
</dbReference>
<comment type="caution">
    <text evidence="7">The sequence shown here is derived from an EMBL/GenBank/DDBJ whole genome shotgun (WGS) entry which is preliminary data.</text>
</comment>
<evidence type="ECO:0000256" key="2">
    <source>
        <dbReference type="ARBA" id="ARBA00022475"/>
    </source>
</evidence>
<gene>
    <name evidence="7" type="ORF">EDD54_1875</name>
</gene>
<feature type="transmembrane region" description="Helical" evidence="6">
    <location>
        <begin position="274"/>
        <end position="297"/>
    </location>
</feature>
<reference evidence="7 8" key="1">
    <citation type="submission" date="2019-03" db="EMBL/GenBank/DDBJ databases">
        <title>Genomic Encyclopedia of Type Strains, Phase IV (KMG-IV): sequencing the most valuable type-strain genomes for metagenomic binning, comparative biology and taxonomic classification.</title>
        <authorList>
            <person name="Goeker M."/>
        </authorList>
    </citation>
    <scope>NUCLEOTIDE SEQUENCE [LARGE SCALE GENOMIC DNA]</scope>
    <source>
        <strain evidence="7 8">DSM 102969</strain>
    </source>
</reference>
<evidence type="ECO:0000313" key="7">
    <source>
        <dbReference type="EMBL" id="TDP85030.1"/>
    </source>
</evidence>
<feature type="transmembrane region" description="Helical" evidence="6">
    <location>
        <begin position="247"/>
        <end position="267"/>
    </location>
</feature>
<dbReference type="GO" id="GO:0005886">
    <property type="term" value="C:plasma membrane"/>
    <property type="evidence" value="ECO:0007669"/>
    <property type="project" value="UniProtKB-SubCell"/>
</dbReference>